<name>X6N6W3_RETFI</name>
<evidence type="ECO:0000256" key="1">
    <source>
        <dbReference type="SAM" id="Phobius"/>
    </source>
</evidence>
<feature type="transmembrane region" description="Helical" evidence="1">
    <location>
        <begin position="12"/>
        <end position="35"/>
    </location>
</feature>
<keyword evidence="1" id="KW-0472">Membrane</keyword>
<dbReference type="Proteomes" id="UP000023152">
    <property type="component" value="Unassembled WGS sequence"/>
</dbReference>
<proteinExistence type="predicted"/>
<evidence type="ECO:0000313" key="2">
    <source>
        <dbReference type="EMBL" id="ETO21042.1"/>
    </source>
</evidence>
<sequence>MKLKDLGFNLMHTTLGVTLSIIGFVCLYVIPYSFANQNLSLLFWILNLIFLGMLLGLALIVSLIQPTMNVYVVRLACQWGYVRKLKSVLLKHMHGHAKRNAQTGLMIIISTAFVVFCGSMVTLQLNNIVDLFVTLTGADLRSIHIFFFFFFFFEQCSLLFVVEWHNISLNSKHYEEFAFNETYVRETIESNAFLRKHIVSYTFVSFPMSAIWSGDRKEHIQDCNIGPLGGGVTYLEPLVALADDYCDTAYCEEYLLLSNVQTSFKPDTYPTLKNGRPDPIRGLYLPTDVGQRMHVTANYVPPTTILSGYWSSDVNEFALAQAVKQSAYLYNHSINVLVSTALSSASTVDLNIPLRLSPVFSKLNPFTGEHQTFESARFGTAEAFVSKLPGHSFRFLFFLKTSKHQQKRNKWTKILSKLHL</sequence>
<feature type="transmembrane region" description="Helical" evidence="1">
    <location>
        <begin position="143"/>
        <end position="162"/>
    </location>
</feature>
<reference evidence="2 3" key="1">
    <citation type="journal article" date="2013" name="Curr. Biol.">
        <title>The Genome of the Foraminiferan Reticulomyxa filosa.</title>
        <authorList>
            <person name="Glockner G."/>
            <person name="Hulsmann N."/>
            <person name="Schleicher M."/>
            <person name="Noegel A.A."/>
            <person name="Eichinger L."/>
            <person name="Gallinger C."/>
            <person name="Pawlowski J."/>
            <person name="Sierra R."/>
            <person name="Euteneuer U."/>
            <person name="Pillet L."/>
            <person name="Moustafa A."/>
            <person name="Platzer M."/>
            <person name="Groth M."/>
            <person name="Szafranski K."/>
            <person name="Schliwa M."/>
        </authorList>
    </citation>
    <scope>NUCLEOTIDE SEQUENCE [LARGE SCALE GENOMIC DNA]</scope>
</reference>
<protein>
    <submittedName>
        <fullName evidence="2">FtsX domain-containing protein</fullName>
    </submittedName>
</protein>
<feature type="transmembrane region" description="Helical" evidence="1">
    <location>
        <begin position="41"/>
        <end position="64"/>
    </location>
</feature>
<dbReference type="AlphaFoldDB" id="X6N6W3"/>
<gene>
    <name evidence="2" type="ORF">RFI_16163</name>
</gene>
<evidence type="ECO:0000313" key="3">
    <source>
        <dbReference type="Proteomes" id="UP000023152"/>
    </source>
</evidence>
<feature type="transmembrane region" description="Helical" evidence="1">
    <location>
        <begin position="103"/>
        <end position="123"/>
    </location>
</feature>
<keyword evidence="1" id="KW-0812">Transmembrane</keyword>
<accession>X6N6W3</accession>
<dbReference type="EMBL" id="ASPP01012000">
    <property type="protein sequence ID" value="ETO21042.1"/>
    <property type="molecule type" value="Genomic_DNA"/>
</dbReference>
<keyword evidence="3" id="KW-1185">Reference proteome</keyword>
<dbReference type="PANTHER" id="PTHR32522">
    <property type="match status" value="1"/>
</dbReference>
<organism evidence="2 3">
    <name type="scientific">Reticulomyxa filosa</name>
    <dbReference type="NCBI Taxonomy" id="46433"/>
    <lineage>
        <taxon>Eukaryota</taxon>
        <taxon>Sar</taxon>
        <taxon>Rhizaria</taxon>
        <taxon>Retaria</taxon>
        <taxon>Foraminifera</taxon>
        <taxon>Monothalamids</taxon>
        <taxon>Reticulomyxidae</taxon>
        <taxon>Reticulomyxa</taxon>
    </lineage>
</organism>
<dbReference type="PANTHER" id="PTHR32522:SF5">
    <property type="entry name" value="ABC3 TRANSPORTER PERMEASE PROTEIN DOMAIN-CONTAINING PROTEIN"/>
    <property type="match status" value="1"/>
</dbReference>
<comment type="caution">
    <text evidence="2">The sequence shown here is derived from an EMBL/GenBank/DDBJ whole genome shotgun (WGS) entry which is preliminary data.</text>
</comment>
<keyword evidence="1" id="KW-1133">Transmembrane helix</keyword>